<organism evidence="2 3">
    <name type="scientific">Porphyra umbilicalis</name>
    <name type="common">Purple laver</name>
    <name type="synonym">Red alga</name>
    <dbReference type="NCBI Taxonomy" id="2786"/>
    <lineage>
        <taxon>Eukaryota</taxon>
        <taxon>Rhodophyta</taxon>
        <taxon>Bangiophyceae</taxon>
        <taxon>Bangiales</taxon>
        <taxon>Bangiaceae</taxon>
        <taxon>Porphyra</taxon>
    </lineage>
</organism>
<dbReference type="EMBL" id="KV918888">
    <property type="protein sequence ID" value="OSX75884.1"/>
    <property type="molecule type" value="Genomic_DNA"/>
</dbReference>
<feature type="compositionally biased region" description="Gly residues" evidence="1">
    <location>
        <begin position="69"/>
        <end position="78"/>
    </location>
</feature>
<proteinExistence type="predicted"/>
<evidence type="ECO:0000313" key="2">
    <source>
        <dbReference type="EMBL" id="OSX75884.1"/>
    </source>
</evidence>
<evidence type="ECO:0000256" key="1">
    <source>
        <dbReference type="SAM" id="MobiDB-lite"/>
    </source>
</evidence>
<feature type="compositionally biased region" description="Low complexity" evidence="1">
    <location>
        <begin position="54"/>
        <end position="68"/>
    </location>
</feature>
<gene>
    <name evidence="2" type="ORF">BU14_0218s0050</name>
</gene>
<dbReference type="Proteomes" id="UP000218209">
    <property type="component" value="Unassembled WGS sequence"/>
</dbReference>
<feature type="region of interest" description="Disordered" evidence="1">
    <location>
        <begin position="43"/>
        <end position="78"/>
    </location>
</feature>
<accession>A0A1X6P4W3</accession>
<evidence type="ECO:0000313" key="3">
    <source>
        <dbReference type="Proteomes" id="UP000218209"/>
    </source>
</evidence>
<sequence>MVARTRKREIPHHPVIVVHRGRGCLACCWQCHRGQLHERDHLLPKVSHPPPLSAPAHADILSSPTTSGFGAGSGGDGS</sequence>
<protein>
    <submittedName>
        <fullName evidence="2">Uncharacterized protein</fullName>
    </submittedName>
</protein>
<reference evidence="2 3" key="1">
    <citation type="submission" date="2017-03" db="EMBL/GenBank/DDBJ databases">
        <title>WGS assembly of Porphyra umbilicalis.</title>
        <authorList>
            <person name="Brawley S.H."/>
            <person name="Blouin N.A."/>
            <person name="Ficko-Blean E."/>
            <person name="Wheeler G.L."/>
            <person name="Lohr M."/>
            <person name="Goodson H.V."/>
            <person name="Jenkins J.W."/>
            <person name="Blaby-Haas C.E."/>
            <person name="Helliwell K.E."/>
            <person name="Chan C."/>
            <person name="Marriage T."/>
            <person name="Bhattacharya D."/>
            <person name="Klein A.S."/>
            <person name="Badis Y."/>
            <person name="Brodie J."/>
            <person name="Cao Y."/>
            <person name="Collen J."/>
            <person name="Dittami S.M."/>
            <person name="Gachon C.M."/>
            <person name="Green B.R."/>
            <person name="Karpowicz S."/>
            <person name="Kim J.W."/>
            <person name="Kudahl U."/>
            <person name="Lin S."/>
            <person name="Michel G."/>
            <person name="Mittag M."/>
            <person name="Olson B.J."/>
            <person name="Pangilinan J."/>
            <person name="Peng Y."/>
            <person name="Qiu H."/>
            <person name="Shu S."/>
            <person name="Singer J.T."/>
            <person name="Smith A.G."/>
            <person name="Sprecher B.N."/>
            <person name="Wagner V."/>
            <person name="Wang W."/>
            <person name="Wang Z.-Y."/>
            <person name="Yan J."/>
            <person name="Yarish C."/>
            <person name="Zoeuner-Riek S."/>
            <person name="Zhuang Y."/>
            <person name="Zou Y."/>
            <person name="Lindquist E.A."/>
            <person name="Grimwood J."/>
            <person name="Barry K."/>
            <person name="Rokhsar D.S."/>
            <person name="Schmutz J."/>
            <person name="Stiller J.W."/>
            <person name="Grossman A.R."/>
            <person name="Prochnik S.E."/>
        </authorList>
    </citation>
    <scope>NUCLEOTIDE SEQUENCE [LARGE SCALE GENOMIC DNA]</scope>
    <source>
        <strain evidence="2">4086291</strain>
    </source>
</reference>
<keyword evidence="3" id="KW-1185">Reference proteome</keyword>
<name>A0A1X6P4W3_PORUM</name>
<dbReference type="AlphaFoldDB" id="A0A1X6P4W3"/>